<gene>
    <name evidence="4" type="ORF">OS493_030666</name>
</gene>
<evidence type="ECO:0000259" key="3">
    <source>
        <dbReference type="PROSITE" id="PS50102"/>
    </source>
</evidence>
<feature type="domain" description="RRM" evidence="3">
    <location>
        <begin position="1"/>
        <end position="71"/>
    </location>
</feature>
<feature type="compositionally biased region" description="Basic and acidic residues" evidence="2">
    <location>
        <begin position="232"/>
        <end position="246"/>
    </location>
</feature>
<evidence type="ECO:0000256" key="1">
    <source>
        <dbReference type="PROSITE-ProRule" id="PRU00176"/>
    </source>
</evidence>
<keyword evidence="1" id="KW-0694">RNA-binding</keyword>
<dbReference type="AlphaFoldDB" id="A0A9W9ZJZ6"/>
<keyword evidence="5" id="KW-1185">Reference proteome</keyword>
<evidence type="ECO:0000313" key="4">
    <source>
        <dbReference type="EMBL" id="KAJ7383133.1"/>
    </source>
</evidence>
<dbReference type="SUPFAM" id="SSF54928">
    <property type="entry name" value="RNA-binding domain, RBD"/>
    <property type="match status" value="1"/>
</dbReference>
<feature type="region of interest" description="Disordered" evidence="2">
    <location>
        <begin position="796"/>
        <end position="827"/>
    </location>
</feature>
<feature type="compositionally biased region" description="Polar residues" evidence="2">
    <location>
        <begin position="402"/>
        <end position="417"/>
    </location>
</feature>
<sequence length="1037" mass="113111">TTAQELADYFCHFGHVVETKVISDENQVPKGYGFVTFNSEEDVKNVTEMAPMQEQHPELVVASFEVTWGNKVEQFPRQTLVYEALLLAMSIALRKVIRIPTSHMKGEFFYPCPTATPALTPQYPTYTYQYGCQTQQFPGHQEQLVPYPIMMQQYLQYHEEPSPIVHQSVPVAHPPVNYVGSIVWRKRAHSTKCPCCYSSEEEPENHASAKKEKSKESNQNNGKRTSTRKKVKIIDGDSVNDRKDVSDTTVSPDESVGKTQKGNKLKKATSSETSKKNVTKRKTAPSKQQSVEFTPNGEASSPKKKQSKKTAKPAVKKKSRTGLSVANGEENEGVQGADLIKSKDNLEKTSSGQTQPRPKKLREKNPKLDIQSDVQDIHKNDAEVSREKALNTKQNIAKPRTATPSRNSGTQKQNDQNVVEEETLLSDLKRSSTKGNQAELGKRNKTRGKGIKSVNFLSGSSSELNIKEKDIIPPGGRKRPKNNTNSGSLSERKIHVFDHLFCELKKCPGLSKVTISSAAELLLKVTADKLKNLVPGLPSKSRAKTSVASSKQTEDNVTSSPAKAKASSSVSEPKRRRTESEKPPLHSSSPQKTGPGKSEQVKLSQAAEALVSFRTNPTILRQEKTEADIIPSSRSPDKDITNMNANPEKNSAPKDTYTPDKVAEAPMQSIVTTINELIASQAVNSCYVNAPSQSHAASQLQSGLVVQGPFHQPVRFPPSIEANLQQVANVQQNLLNLSHLTSQLNSAPTGPPQISPRFTAPCSVNPSSSAVMSSRMMNPTGIPNIQALFCRPTHPPNIQTSMAVQSPAPSLSPNSNDQQAHPQQPLKGMEDVVSCVGSRSTANLLWNIKPATPVVYLTSPQTLSGVRARNFIPQSEGHGPLPFTTGVANVQSVGIPKASLNSASTSVLTLGKVTLVSQASPLSTSHAVNMSNQRPILPREQRMPPVFSSGLQSASQLPVTTVVGQIPRNIPPVVRPGKHACAIKPLRHDVSTEYKTNARNGCDTRTLRYHCTIHCNCNDSSRHGTCECKASCKEVCS</sequence>
<reference evidence="4" key="1">
    <citation type="submission" date="2023-01" db="EMBL/GenBank/DDBJ databases">
        <title>Genome assembly of the deep-sea coral Lophelia pertusa.</title>
        <authorList>
            <person name="Herrera S."/>
            <person name="Cordes E."/>
        </authorList>
    </citation>
    <scope>NUCLEOTIDE SEQUENCE</scope>
    <source>
        <strain evidence="4">USNM1676648</strain>
        <tissue evidence="4">Polyp</tissue>
    </source>
</reference>
<feature type="compositionally biased region" description="Polar residues" evidence="2">
    <location>
        <begin position="544"/>
        <end position="558"/>
    </location>
</feature>
<evidence type="ECO:0000256" key="2">
    <source>
        <dbReference type="SAM" id="MobiDB-lite"/>
    </source>
</evidence>
<feature type="compositionally biased region" description="Basic residues" evidence="2">
    <location>
        <begin position="302"/>
        <end position="320"/>
    </location>
</feature>
<feature type="compositionally biased region" description="Polar residues" evidence="2">
    <location>
        <begin position="455"/>
        <end position="464"/>
    </location>
</feature>
<feature type="compositionally biased region" description="Low complexity" evidence="2">
    <location>
        <begin position="559"/>
        <end position="571"/>
    </location>
</feature>
<organism evidence="4 5">
    <name type="scientific">Desmophyllum pertusum</name>
    <dbReference type="NCBI Taxonomy" id="174260"/>
    <lineage>
        <taxon>Eukaryota</taxon>
        <taxon>Metazoa</taxon>
        <taxon>Cnidaria</taxon>
        <taxon>Anthozoa</taxon>
        <taxon>Hexacorallia</taxon>
        <taxon>Scleractinia</taxon>
        <taxon>Caryophylliina</taxon>
        <taxon>Caryophylliidae</taxon>
        <taxon>Desmophyllum</taxon>
    </lineage>
</organism>
<evidence type="ECO:0000313" key="5">
    <source>
        <dbReference type="Proteomes" id="UP001163046"/>
    </source>
</evidence>
<feature type="compositionally biased region" description="Basic and acidic residues" evidence="2">
    <location>
        <begin position="375"/>
        <end position="390"/>
    </location>
</feature>
<accession>A0A9W9ZJZ6</accession>
<proteinExistence type="predicted"/>
<dbReference type="OrthoDB" id="439808at2759"/>
<name>A0A9W9ZJZ6_9CNID</name>
<feature type="compositionally biased region" description="Polar residues" evidence="2">
    <location>
        <begin position="796"/>
        <end position="822"/>
    </location>
</feature>
<dbReference type="InterPro" id="IPR012677">
    <property type="entry name" value="Nucleotide-bd_a/b_plait_sf"/>
</dbReference>
<dbReference type="PROSITE" id="PS50102">
    <property type="entry name" value="RRM"/>
    <property type="match status" value="1"/>
</dbReference>
<feature type="region of interest" description="Disordered" evidence="2">
    <location>
        <begin position="534"/>
        <end position="659"/>
    </location>
</feature>
<dbReference type="Gene3D" id="3.30.70.330">
    <property type="match status" value="1"/>
</dbReference>
<feature type="compositionally biased region" description="Polar residues" evidence="2">
    <location>
        <begin position="247"/>
        <end position="260"/>
    </location>
</feature>
<dbReference type="EMBL" id="MU825906">
    <property type="protein sequence ID" value="KAJ7383133.1"/>
    <property type="molecule type" value="Genomic_DNA"/>
</dbReference>
<dbReference type="Pfam" id="PF00076">
    <property type="entry name" value="RRM_1"/>
    <property type="match status" value="1"/>
</dbReference>
<dbReference type="GO" id="GO:0003723">
    <property type="term" value="F:RNA binding"/>
    <property type="evidence" value="ECO:0007669"/>
    <property type="project" value="UniProtKB-UniRule"/>
</dbReference>
<dbReference type="InterPro" id="IPR000504">
    <property type="entry name" value="RRM_dom"/>
</dbReference>
<dbReference type="Proteomes" id="UP001163046">
    <property type="component" value="Unassembled WGS sequence"/>
</dbReference>
<dbReference type="InterPro" id="IPR035979">
    <property type="entry name" value="RBD_domain_sf"/>
</dbReference>
<feature type="compositionally biased region" description="Basic and acidic residues" evidence="2">
    <location>
        <begin position="204"/>
        <end position="216"/>
    </location>
</feature>
<comment type="caution">
    <text evidence="4">The sequence shown here is derived from an EMBL/GenBank/DDBJ whole genome shotgun (WGS) entry which is preliminary data.</text>
</comment>
<feature type="region of interest" description="Disordered" evidence="2">
    <location>
        <begin position="196"/>
        <end position="490"/>
    </location>
</feature>
<feature type="non-terminal residue" evidence="4">
    <location>
        <position position="1037"/>
    </location>
</feature>
<protein>
    <recommendedName>
        <fullName evidence="3">RRM domain-containing protein</fullName>
    </recommendedName>
</protein>